<protein>
    <submittedName>
        <fullName evidence="2">Uncharacterized protein</fullName>
    </submittedName>
</protein>
<feature type="region of interest" description="Disordered" evidence="1">
    <location>
        <begin position="27"/>
        <end position="48"/>
    </location>
</feature>
<comment type="caution">
    <text evidence="2">The sequence shown here is derived from an EMBL/GenBank/DDBJ whole genome shotgun (WGS) entry which is preliminary data.</text>
</comment>
<gene>
    <name evidence="2" type="ORF">TMI583_LOCUS43940</name>
</gene>
<organism evidence="2 3">
    <name type="scientific">Didymodactylos carnosus</name>
    <dbReference type="NCBI Taxonomy" id="1234261"/>
    <lineage>
        <taxon>Eukaryota</taxon>
        <taxon>Metazoa</taxon>
        <taxon>Spiralia</taxon>
        <taxon>Gnathifera</taxon>
        <taxon>Rotifera</taxon>
        <taxon>Eurotatoria</taxon>
        <taxon>Bdelloidea</taxon>
        <taxon>Philodinida</taxon>
        <taxon>Philodinidae</taxon>
        <taxon>Didymodactylos</taxon>
    </lineage>
</organism>
<accession>A0A8S2VPY6</accession>
<evidence type="ECO:0000313" key="2">
    <source>
        <dbReference type="EMBL" id="CAF4410247.1"/>
    </source>
</evidence>
<name>A0A8S2VPY6_9BILA</name>
<feature type="compositionally biased region" description="Polar residues" evidence="1">
    <location>
        <begin position="37"/>
        <end position="47"/>
    </location>
</feature>
<evidence type="ECO:0000313" key="3">
    <source>
        <dbReference type="Proteomes" id="UP000682733"/>
    </source>
</evidence>
<reference evidence="2" key="1">
    <citation type="submission" date="2021-02" db="EMBL/GenBank/DDBJ databases">
        <authorList>
            <person name="Nowell W R."/>
        </authorList>
    </citation>
    <scope>NUCLEOTIDE SEQUENCE</scope>
</reference>
<sequence>TSDEELAILKSLDNRWHEISLNSKHRDAGLKRVKGRSGSTHNSSELNQGLKLMKTYRDELKRLEIDKQELTNAEKLFNLPISSYPELYVIQKEMKNLEKLYTLYEQQPKSRELWSETL</sequence>
<feature type="non-terminal residue" evidence="2">
    <location>
        <position position="118"/>
    </location>
</feature>
<dbReference type="Proteomes" id="UP000682733">
    <property type="component" value="Unassembled WGS sequence"/>
</dbReference>
<dbReference type="EMBL" id="CAJOBA010074543">
    <property type="protein sequence ID" value="CAF4410247.1"/>
    <property type="molecule type" value="Genomic_DNA"/>
</dbReference>
<evidence type="ECO:0000256" key="1">
    <source>
        <dbReference type="SAM" id="MobiDB-lite"/>
    </source>
</evidence>
<proteinExistence type="predicted"/>
<dbReference type="AlphaFoldDB" id="A0A8S2VPY6"/>